<keyword evidence="5" id="KW-0902">Two-component regulatory system</keyword>
<dbReference type="RefSeq" id="WP_309490457.1">
    <property type="nucleotide sequence ID" value="NZ_JAENIG010000008.1"/>
</dbReference>
<protein>
    <recommendedName>
        <fullName evidence="2">histidine kinase</fullName>
        <ecNumber evidence="2">2.7.13.3</ecNumber>
    </recommendedName>
</protein>
<dbReference type="AlphaFoldDB" id="A0AAE2SCC5"/>
<gene>
    <name evidence="8" type="ORF">JIN83_12795</name>
</gene>
<dbReference type="Proteomes" id="UP000634206">
    <property type="component" value="Unassembled WGS sequence"/>
</dbReference>
<name>A0AAE2SCC5_9BACT</name>
<dbReference type="Gene3D" id="3.30.565.10">
    <property type="entry name" value="Histidine kinase-like ATPase, C-terminal domain"/>
    <property type="match status" value="1"/>
</dbReference>
<organism evidence="8 9">
    <name type="scientific">Oceaniferula flava</name>
    <dbReference type="NCBI Taxonomy" id="2800421"/>
    <lineage>
        <taxon>Bacteria</taxon>
        <taxon>Pseudomonadati</taxon>
        <taxon>Verrucomicrobiota</taxon>
        <taxon>Verrucomicrobiia</taxon>
        <taxon>Verrucomicrobiales</taxon>
        <taxon>Verrucomicrobiaceae</taxon>
        <taxon>Oceaniferula</taxon>
    </lineage>
</organism>
<evidence type="ECO:0000313" key="8">
    <source>
        <dbReference type="EMBL" id="MBK1855843.1"/>
    </source>
</evidence>
<evidence type="ECO:0000256" key="7">
    <source>
        <dbReference type="SAM" id="SignalP"/>
    </source>
</evidence>
<dbReference type="GO" id="GO:0000160">
    <property type="term" value="P:phosphorelay signal transduction system"/>
    <property type="evidence" value="ECO:0007669"/>
    <property type="project" value="UniProtKB-KW"/>
</dbReference>
<dbReference type="EC" id="2.7.13.3" evidence="2"/>
<evidence type="ECO:0000256" key="6">
    <source>
        <dbReference type="SAM" id="Phobius"/>
    </source>
</evidence>
<accession>A0AAE2SCC5</accession>
<reference evidence="8" key="1">
    <citation type="submission" date="2021-01" db="EMBL/GenBank/DDBJ databases">
        <title>Modified the classification status of verrucomicrobia.</title>
        <authorList>
            <person name="Feng X."/>
        </authorList>
    </citation>
    <scope>NUCLEOTIDE SEQUENCE</scope>
    <source>
        <strain evidence="8">5K15</strain>
    </source>
</reference>
<keyword evidence="3" id="KW-0808">Transferase</keyword>
<sequence>MFFFPLFRSLLTGWLGLLVASSADWAQGADLAELSLPQLERRLGEIDGELEQLARYSLRSGVGGIGFRSVSHAKDKSGEWVEVTLDRAYAVDEIVLVPTLWRDSKDGFRADGFPTSFRVLLGNGHEDEGVVIASYDESDALMPRIAPLIIPVDGRSATWVRIEATGLSQRAFDHRYVFQLSELMVFSGDRNVALQRPVSASSVHPRDLVHAWDIRFLVDGHMPYLMDAAHGEPSLAYIGSVTKHRSFSLDLGAVYPISAIHLHAVDQSATVPQAYAGRVGVPNMLLIEGATQPDFSDAVTLIDASLKGFTDIGPVMMWAVAEKGCRYLRISSPSAESNARFGFAEIEVISQGNNVALGRPVQAQEQDPRKLVPKNRTLAALTDGRNLYGHILPVKQWMGQLARRHMLEKERPLVVAALNQRYARQKSNLQLMSWLAALLAAGVGASILISRNVRLRQVNQMRERFAADLHDELGANIHTIGLLGDLAREAETREELIELLDRSRVYTERSGSTIRSWSQRLESRGLCEDLVQEMERSAESLLADLDHQWSVEGEENLHKLKARQRIYIFLFYKECLTNIIRHSGATRVETRLSVGPKSLVLSISDNGLGLDGEVPSSLKRRARLLGGKVRSMSCSENGTNITLELKLSRYRLFPSLIPAKFIPLDS</sequence>
<keyword evidence="8" id="KW-0547">Nucleotide-binding</keyword>
<dbReference type="CDD" id="cd16917">
    <property type="entry name" value="HATPase_UhpB-NarQ-NarX-like"/>
    <property type="match status" value="1"/>
</dbReference>
<proteinExistence type="predicted"/>
<evidence type="ECO:0000256" key="5">
    <source>
        <dbReference type="ARBA" id="ARBA00023012"/>
    </source>
</evidence>
<dbReference type="Gene3D" id="2.60.120.260">
    <property type="entry name" value="Galactose-binding domain-like"/>
    <property type="match status" value="2"/>
</dbReference>
<keyword evidence="6" id="KW-0472">Membrane</keyword>
<dbReference type="SUPFAM" id="SSF55874">
    <property type="entry name" value="ATPase domain of HSP90 chaperone/DNA topoisomerase II/histidine kinase"/>
    <property type="match status" value="1"/>
</dbReference>
<dbReference type="PANTHER" id="PTHR24421">
    <property type="entry name" value="NITRATE/NITRITE SENSOR PROTEIN NARX-RELATED"/>
    <property type="match status" value="1"/>
</dbReference>
<dbReference type="InterPro" id="IPR036890">
    <property type="entry name" value="HATPase_C_sf"/>
</dbReference>
<keyword evidence="7" id="KW-0732">Signal</keyword>
<keyword evidence="6" id="KW-0812">Transmembrane</keyword>
<comment type="caution">
    <text evidence="8">The sequence shown here is derived from an EMBL/GenBank/DDBJ whole genome shotgun (WGS) entry which is preliminary data.</text>
</comment>
<dbReference type="EMBL" id="JAENIG010000008">
    <property type="protein sequence ID" value="MBK1855843.1"/>
    <property type="molecule type" value="Genomic_DNA"/>
</dbReference>
<evidence type="ECO:0000256" key="1">
    <source>
        <dbReference type="ARBA" id="ARBA00000085"/>
    </source>
</evidence>
<feature type="transmembrane region" description="Helical" evidence="6">
    <location>
        <begin position="431"/>
        <end position="449"/>
    </location>
</feature>
<evidence type="ECO:0000313" key="9">
    <source>
        <dbReference type="Proteomes" id="UP000634206"/>
    </source>
</evidence>
<keyword evidence="8" id="KW-0067">ATP-binding</keyword>
<dbReference type="GO" id="GO:0004673">
    <property type="term" value="F:protein histidine kinase activity"/>
    <property type="evidence" value="ECO:0007669"/>
    <property type="project" value="UniProtKB-EC"/>
</dbReference>
<keyword evidence="6" id="KW-1133">Transmembrane helix</keyword>
<evidence type="ECO:0000256" key="2">
    <source>
        <dbReference type="ARBA" id="ARBA00012438"/>
    </source>
</evidence>
<dbReference type="SUPFAM" id="SSF49785">
    <property type="entry name" value="Galactose-binding domain-like"/>
    <property type="match status" value="1"/>
</dbReference>
<evidence type="ECO:0000256" key="4">
    <source>
        <dbReference type="ARBA" id="ARBA00022777"/>
    </source>
</evidence>
<keyword evidence="9" id="KW-1185">Reference proteome</keyword>
<dbReference type="PANTHER" id="PTHR24421:SF10">
    <property type="entry name" value="NITRATE_NITRITE SENSOR PROTEIN NARQ"/>
    <property type="match status" value="1"/>
</dbReference>
<dbReference type="InterPro" id="IPR050482">
    <property type="entry name" value="Sensor_HK_TwoCompSys"/>
</dbReference>
<dbReference type="GO" id="GO:0005524">
    <property type="term" value="F:ATP binding"/>
    <property type="evidence" value="ECO:0007669"/>
    <property type="project" value="UniProtKB-KW"/>
</dbReference>
<dbReference type="InterPro" id="IPR008979">
    <property type="entry name" value="Galactose-bd-like_sf"/>
</dbReference>
<keyword evidence="4" id="KW-0418">Kinase</keyword>
<feature type="signal peptide" evidence="7">
    <location>
        <begin position="1"/>
        <end position="26"/>
    </location>
</feature>
<feature type="chain" id="PRO_5041908863" description="histidine kinase" evidence="7">
    <location>
        <begin position="27"/>
        <end position="666"/>
    </location>
</feature>
<evidence type="ECO:0000256" key="3">
    <source>
        <dbReference type="ARBA" id="ARBA00022679"/>
    </source>
</evidence>
<comment type="catalytic activity">
    <reaction evidence="1">
        <text>ATP + protein L-histidine = ADP + protein N-phospho-L-histidine.</text>
        <dbReference type="EC" id="2.7.13.3"/>
    </reaction>
</comment>